<dbReference type="Proteomes" id="UP000295636">
    <property type="component" value="Unassembled WGS sequence"/>
</dbReference>
<evidence type="ECO:0008006" key="3">
    <source>
        <dbReference type="Google" id="ProtNLM"/>
    </source>
</evidence>
<comment type="caution">
    <text evidence="1">The sequence shown here is derived from an EMBL/GenBank/DDBJ whole genome shotgun (WGS) entry which is preliminary data.</text>
</comment>
<proteinExistence type="predicted"/>
<sequence length="210" mass="24403">MRTDIYNWKPVSVSEICAIFSEIPITWCIAGGWALDLHLGKQSREHADIDVIVLREEQSTLLTSLINGGWQLYKAENGKLDLWEEGEFLTSIKDVWVSRDSGAPWAFQIMLIDTNQESWVYHREKRIRRSLKEIMIRTEKGIPYLKPEIQLLYKGGSSAIREKDHHDFLTVFPSLTPQAKEWLKTALVKQFRDGHTWVDYMELNGKGMHT</sequence>
<organism evidence="1 2">
    <name type="scientific">Paenibacillus piri</name>
    <dbReference type="NCBI Taxonomy" id="2547395"/>
    <lineage>
        <taxon>Bacteria</taxon>
        <taxon>Bacillati</taxon>
        <taxon>Bacillota</taxon>
        <taxon>Bacilli</taxon>
        <taxon>Bacillales</taxon>
        <taxon>Paenibacillaceae</taxon>
        <taxon>Paenibacillus</taxon>
    </lineage>
</organism>
<dbReference type="InterPro" id="IPR019646">
    <property type="entry name" value="Aminoglyc_AdlTrfase"/>
</dbReference>
<name>A0A4R5KCC5_9BACL</name>
<dbReference type="Gene3D" id="3.30.460.40">
    <property type="match status" value="1"/>
</dbReference>
<evidence type="ECO:0000313" key="2">
    <source>
        <dbReference type="Proteomes" id="UP000295636"/>
    </source>
</evidence>
<evidence type="ECO:0000313" key="1">
    <source>
        <dbReference type="EMBL" id="TDF92148.1"/>
    </source>
</evidence>
<dbReference type="EMBL" id="SMRT01000022">
    <property type="protein sequence ID" value="TDF92148.1"/>
    <property type="molecule type" value="Genomic_DNA"/>
</dbReference>
<protein>
    <recommendedName>
        <fullName evidence="3">Amino acid transporter</fullName>
    </recommendedName>
</protein>
<reference evidence="1 2" key="1">
    <citation type="submission" date="2019-03" db="EMBL/GenBank/DDBJ databases">
        <title>This is whole genome sequence of Paenibacillus sp MS74 strain.</title>
        <authorList>
            <person name="Trinh H.N."/>
        </authorList>
    </citation>
    <scope>NUCLEOTIDE SEQUENCE [LARGE SCALE GENOMIC DNA]</scope>
    <source>
        <strain evidence="1 2">MS74</strain>
    </source>
</reference>
<dbReference type="Pfam" id="PF10706">
    <property type="entry name" value="Aminoglyc_resit"/>
    <property type="match status" value="1"/>
</dbReference>
<keyword evidence="2" id="KW-1185">Reference proteome</keyword>
<accession>A0A4R5KCC5</accession>
<dbReference type="OrthoDB" id="9800567at2"/>
<gene>
    <name evidence="1" type="ORF">E1757_30605</name>
</gene>
<dbReference type="AlphaFoldDB" id="A0A4R5KCC5"/>